<comment type="caution">
    <text evidence="1">The sequence shown here is derived from an EMBL/GenBank/DDBJ whole genome shotgun (WGS) entry which is preliminary data.</text>
</comment>
<name>A0AAD6G856_9EURO</name>
<dbReference type="Proteomes" id="UP001213681">
    <property type="component" value="Unassembled WGS sequence"/>
</dbReference>
<dbReference type="AlphaFoldDB" id="A0AAD6G856"/>
<dbReference type="PANTHER" id="PTHR37540:SF9">
    <property type="entry name" value="ZN(2)-C6 FUNGAL-TYPE DOMAIN-CONTAINING PROTEIN"/>
    <property type="match status" value="1"/>
</dbReference>
<dbReference type="PANTHER" id="PTHR37540">
    <property type="entry name" value="TRANSCRIPTION FACTOR (ACR-2), PUTATIVE-RELATED-RELATED"/>
    <property type="match status" value="1"/>
</dbReference>
<evidence type="ECO:0000313" key="2">
    <source>
        <dbReference type="Proteomes" id="UP001213681"/>
    </source>
</evidence>
<proteinExistence type="predicted"/>
<dbReference type="InterPro" id="IPR021858">
    <property type="entry name" value="Fun_TF"/>
</dbReference>
<keyword evidence="2" id="KW-1185">Reference proteome</keyword>
<evidence type="ECO:0000313" key="1">
    <source>
        <dbReference type="EMBL" id="KAJ5465085.1"/>
    </source>
</evidence>
<dbReference type="Pfam" id="PF11951">
    <property type="entry name" value="Fungal_trans_2"/>
    <property type="match status" value="1"/>
</dbReference>
<accession>A0AAD6G856</accession>
<gene>
    <name evidence="1" type="ORF">N7458_000771</name>
</gene>
<reference evidence="1" key="2">
    <citation type="journal article" date="2023" name="IMA Fungus">
        <title>Comparative genomic study of the Penicillium genus elucidates a diverse pangenome and 15 lateral gene transfer events.</title>
        <authorList>
            <person name="Petersen C."/>
            <person name="Sorensen T."/>
            <person name="Nielsen M.R."/>
            <person name="Sondergaard T.E."/>
            <person name="Sorensen J.L."/>
            <person name="Fitzpatrick D.A."/>
            <person name="Frisvad J.C."/>
            <person name="Nielsen K.L."/>
        </authorList>
    </citation>
    <scope>NUCLEOTIDE SEQUENCE</scope>
    <source>
        <strain evidence="1">IBT 16125</strain>
    </source>
</reference>
<reference evidence="1" key="1">
    <citation type="submission" date="2022-12" db="EMBL/GenBank/DDBJ databases">
        <authorList>
            <person name="Petersen C."/>
        </authorList>
    </citation>
    <scope>NUCLEOTIDE SEQUENCE</scope>
    <source>
        <strain evidence="1">IBT 16125</strain>
    </source>
</reference>
<dbReference type="EMBL" id="JAPVEA010000001">
    <property type="protein sequence ID" value="KAJ5465085.1"/>
    <property type="molecule type" value="Genomic_DNA"/>
</dbReference>
<dbReference type="GeneID" id="81594408"/>
<sequence length="370" mass="42440">MAKKVMYPLEPCIEFHRKDKVDTFYFDLMTYDATYLHAVAFSCQAFFNKASPRETAEMAQRGIVHHSEALKQLRERLSNEGEQIKFSDSTVLVILSLAMHAHLSSDYDTAKHHMEGLRKIVDLRGGLGGFSYNTKLIMEILKCDLGIALFNNTEPFFFKDPSSEPMIPYELVSGTAESPDIPDTESLIPEWNIDADLRHTCDVMREFCSTINSATKRNRRLPKEILLNAMASVMYRLLGMKDFDPNSPNEAIRLGLLAFSSHTFLLYKNMKPPQISFPQKYGECLQTIEFSTIPALTGLWLLTVGAISVFTPTDNSWLMPLLRDQMKRCRISEWEDMRDHLKRFLWIDMLHDKPGQKVFSTAWALSCEID</sequence>
<protein>
    <submittedName>
        <fullName evidence="1">Uncharacterized protein</fullName>
    </submittedName>
</protein>
<organism evidence="1 2">
    <name type="scientific">Penicillium daleae</name>
    <dbReference type="NCBI Taxonomy" id="63821"/>
    <lineage>
        <taxon>Eukaryota</taxon>
        <taxon>Fungi</taxon>
        <taxon>Dikarya</taxon>
        <taxon>Ascomycota</taxon>
        <taxon>Pezizomycotina</taxon>
        <taxon>Eurotiomycetes</taxon>
        <taxon>Eurotiomycetidae</taxon>
        <taxon>Eurotiales</taxon>
        <taxon>Aspergillaceae</taxon>
        <taxon>Penicillium</taxon>
    </lineage>
</organism>
<dbReference type="RefSeq" id="XP_056771932.1">
    <property type="nucleotide sequence ID" value="XM_056904165.1"/>
</dbReference>